<evidence type="ECO:0000256" key="5">
    <source>
        <dbReference type="ARBA" id="ARBA00023239"/>
    </source>
</evidence>
<feature type="site" description="Important for catalytic activity" evidence="7">
    <location>
        <position position="230"/>
    </location>
</feature>
<dbReference type="NCBIfam" id="TIGR00247">
    <property type="entry name" value="endolytic transglycosylase MltG"/>
    <property type="match status" value="1"/>
</dbReference>
<reference evidence="8 9" key="1">
    <citation type="journal article" date="2016" name="Environ. Microbiol.">
        <title>Genomic resolution of a cold subsurface aquifer community provides metabolic insights for novel microbes adapted to high CO concentrations.</title>
        <authorList>
            <person name="Probst A.J."/>
            <person name="Castelle C.J."/>
            <person name="Singh A."/>
            <person name="Brown C.T."/>
            <person name="Anantharaman K."/>
            <person name="Sharon I."/>
            <person name="Hug L.A."/>
            <person name="Burstein D."/>
            <person name="Emerson J.B."/>
            <person name="Thomas B.C."/>
            <person name="Banfield J.F."/>
        </authorList>
    </citation>
    <scope>NUCLEOTIDE SEQUENCE [LARGE SCALE GENOMIC DNA]</scope>
    <source>
        <strain evidence="8">CG1_02_32_51</strain>
    </source>
</reference>
<dbReference type="STRING" id="1805238.AUJ23_02240"/>
<evidence type="ECO:0000256" key="2">
    <source>
        <dbReference type="ARBA" id="ARBA00022692"/>
    </source>
</evidence>
<protein>
    <recommendedName>
        <fullName evidence="7">Endolytic murein transglycosylase</fullName>
        <ecNumber evidence="7">4.2.2.29</ecNumber>
    </recommendedName>
    <alternativeName>
        <fullName evidence="7">Peptidoglycan lytic transglycosylase</fullName>
    </alternativeName>
    <alternativeName>
        <fullName evidence="7">Peptidoglycan polymerization terminase</fullName>
    </alternativeName>
</protein>
<comment type="catalytic activity">
    <reaction evidence="7">
        <text>a peptidoglycan chain = a peptidoglycan chain with N-acetyl-1,6-anhydromuramyl-[peptide] at the reducing end + a peptidoglycan chain with N-acetylglucosamine at the non-reducing end.</text>
        <dbReference type="EC" id="4.2.2.29"/>
    </reaction>
</comment>
<dbReference type="HAMAP" id="MF_02065">
    <property type="entry name" value="MltG"/>
    <property type="match status" value="1"/>
</dbReference>
<keyword evidence="1 7" id="KW-1003">Cell membrane</keyword>
<gene>
    <name evidence="7" type="primary">mltG</name>
    <name evidence="8" type="ORF">AUJ23_02240</name>
</gene>
<evidence type="ECO:0000313" key="8">
    <source>
        <dbReference type="EMBL" id="OIO19263.1"/>
    </source>
</evidence>
<dbReference type="AlphaFoldDB" id="A0A1J4UAK1"/>
<evidence type="ECO:0000256" key="7">
    <source>
        <dbReference type="HAMAP-Rule" id="MF_02065"/>
    </source>
</evidence>
<dbReference type="InterPro" id="IPR003770">
    <property type="entry name" value="MLTG-like"/>
</dbReference>
<comment type="similarity">
    <text evidence="7">Belongs to the transglycosylase MltG family.</text>
</comment>
<dbReference type="EMBL" id="MNVC01000024">
    <property type="protein sequence ID" value="OIO19263.1"/>
    <property type="molecule type" value="Genomic_DNA"/>
</dbReference>
<dbReference type="GO" id="GO:0005886">
    <property type="term" value="C:plasma membrane"/>
    <property type="evidence" value="ECO:0007669"/>
    <property type="project" value="UniProtKB-UniRule"/>
</dbReference>
<evidence type="ECO:0000313" key="9">
    <source>
        <dbReference type="Proteomes" id="UP000181941"/>
    </source>
</evidence>
<dbReference type="GO" id="GO:0009252">
    <property type="term" value="P:peptidoglycan biosynthetic process"/>
    <property type="evidence" value="ECO:0007669"/>
    <property type="project" value="UniProtKB-UniRule"/>
</dbReference>
<proteinExistence type="inferred from homology"/>
<evidence type="ECO:0000256" key="4">
    <source>
        <dbReference type="ARBA" id="ARBA00023136"/>
    </source>
</evidence>
<evidence type="ECO:0000256" key="1">
    <source>
        <dbReference type="ARBA" id="ARBA00022475"/>
    </source>
</evidence>
<comment type="function">
    <text evidence="7">Functions as a peptidoglycan terminase that cleaves nascent peptidoglycan strands endolytically to terminate their elongation.</text>
</comment>
<keyword evidence="6 7" id="KW-0961">Cell wall biogenesis/degradation</keyword>
<sequence length="343" mass="39603">MKKLIFLIIIICVSIGVWFLYSEIFTEQAQYSDKVTFEIIRGESVSQVADKLAKEHIIRNAWLFKKYLSFKKLDKEIREGQFEVSSPITLARVVNSLANPTQAETTITILPGWDLRDIADYFEKNGVVSSTDFLLVVGQSAYNYKIAQEIAPVIEGDWKITIDKPNFVSYDGFLAPDTYRIFKNSSIENIVKKLITQRNNQFTDQMYADIDKSGHSVFEILTMASILEREVRDSKDRKLVSDLFWRRYDQNWALQADSTVHYAIGKKGNIFTTVEDRDSLSPWNTYRYPGLPIGPISTPSLDSIMAAIYPEHNDYWYFLTDNEGVVRYAKTLDEHNTNRSKYL</sequence>
<dbReference type="GO" id="GO:0008932">
    <property type="term" value="F:lytic endotransglycosylase activity"/>
    <property type="evidence" value="ECO:0007669"/>
    <property type="project" value="UniProtKB-UniRule"/>
</dbReference>
<organism evidence="8 9">
    <name type="scientific">Candidatus Magasanikbacteria bacterium CG1_02_32_51</name>
    <dbReference type="NCBI Taxonomy" id="1805238"/>
    <lineage>
        <taxon>Bacteria</taxon>
        <taxon>Candidatus Magasanikiibacteriota</taxon>
    </lineage>
</organism>
<keyword evidence="2 7" id="KW-0812">Transmembrane</keyword>
<dbReference type="GO" id="GO:0071555">
    <property type="term" value="P:cell wall organization"/>
    <property type="evidence" value="ECO:0007669"/>
    <property type="project" value="UniProtKB-KW"/>
</dbReference>
<evidence type="ECO:0000256" key="6">
    <source>
        <dbReference type="ARBA" id="ARBA00023316"/>
    </source>
</evidence>
<dbReference type="Gene3D" id="3.30.1490.480">
    <property type="entry name" value="Endolytic murein transglycosylase"/>
    <property type="match status" value="1"/>
</dbReference>
<name>A0A1J4UAK1_9BACT</name>
<dbReference type="Pfam" id="PF02618">
    <property type="entry name" value="YceG"/>
    <property type="match status" value="1"/>
</dbReference>
<keyword evidence="3 7" id="KW-1133">Transmembrane helix</keyword>
<evidence type="ECO:0000256" key="3">
    <source>
        <dbReference type="ARBA" id="ARBA00022989"/>
    </source>
</evidence>
<keyword evidence="5 7" id="KW-0456">Lyase</keyword>
<dbReference type="PANTHER" id="PTHR30518:SF2">
    <property type="entry name" value="ENDOLYTIC MUREIN TRANSGLYCOSYLASE"/>
    <property type="match status" value="1"/>
</dbReference>
<accession>A0A1J4UAK1</accession>
<dbReference type="EC" id="4.2.2.29" evidence="7"/>
<comment type="caution">
    <text evidence="8">The sequence shown here is derived from an EMBL/GenBank/DDBJ whole genome shotgun (WGS) entry which is preliminary data.</text>
</comment>
<keyword evidence="4 7" id="KW-0472">Membrane</keyword>
<dbReference type="Proteomes" id="UP000181941">
    <property type="component" value="Unassembled WGS sequence"/>
</dbReference>
<dbReference type="PANTHER" id="PTHR30518">
    <property type="entry name" value="ENDOLYTIC MUREIN TRANSGLYCOSYLASE"/>
    <property type="match status" value="1"/>
</dbReference>